<evidence type="ECO:0000256" key="6">
    <source>
        <dbReference type="ARBA" id="ARBA00022771"/>
    </source>
</evidence>
<dbReference type="PANTHER" id="PTHR24396">
    <property type="entry name" value="ZINC FINGER PROTEIN"/>
    <property type="match status" value="1"/>
</dbReference>
<evidence type="ECO:0000313" key="16">
    <source>
        <dbReference type="EMBL" id="VDI60213.1"/>
    </source>
</evidence>
<dbReference type="PROSITE" id="PS50157">
    <property type="entry name" value="ZINC_FINGER_C2H2_2"/>
    <property type="match status" value="29"/>
</dbReference>
<feature type="domain" description="C2H2-type" evidence="15">
    <location>
        <begin position="740"/>
        <end position="767"/>
    </location>
</feature>
<keyword evidence="6 13" id="KW-0863">Zinc-finger</keyword>
<keyword evidence="4" id="KW-0479">Metal-binding</keyword>
<sequence>MSLEEPNTTQIQLENIGVDYAQFLSQATIAHVAHVSDTGEIVAFVEQHVDPNQQENIDPNQITLANFDPQQLHVEHVVFEQLPEGTQIQTLEFLPPLQQQQQQQQQPIQIIEPKKAEIKPPVGKGPFPCESCDKIFPKWNQLQRHIKTHDEDKPFRCSQCNSSFNIEENLKLHQATHVPLDGEPTCPECGKTFSRIASLKAHIMLHEKDETLMCTECGDEFGVQSQLNKHLLEHRQEESGMKSYPCKQCNMQFNKPAILREHMKQHYKIKASLTHRPYKRNVDRSSFHYKCQHCGKMFQKPSQLVRHNRIHTGERPYKCTLCNRAFNQKGALRIHMSKHTGDKPFMCDFCPHVFAQKGNLRAHIKRVHTLPEDGQEFQTFRCSECSCVFKKLGSLNAHISREHAEQTEIPMPNDSGKQLITEEQNDMVINQILGLSEQPADQDESNQHATENQLQEIDGQQVSNSDILQQALENSGLPSGETGTGTVVPSTSGTELVPVAPMPISVLQHTPITQTVTTMTLQDSATGSVKKHIIRKVNGVRWHQCTYCAKEFKKPSDLVRHIRIHTHEKPYKCTQCFRSFAVKSTLTAHIKTHSGIKDYKCDLCTKMFSTQGSLKVHLRMHTGAKPFDCPQCEKSFRTSAHRKSHITSHFRDGDMDKRPKRMFRRANKQDLVPDIPLQEPILITDTGLIQQPPRNNLLNQYLGEAASVDRPYKCGFCSRGYKKSSHLKQHVRSHTGEKPYKCIQCMKAFVSSGVLKAHIRTHTGLKAYKCLICDSMFTTNGSLKRHMSTHSEVRPFMCPYCQKTFKTSVNCKKHMKTHRHELALQALQNDGQDVGEDSQDATDKDQADLVEENNLADLVLQQTDQSGNINQNDGLAQASIQDALNSASLDQQFQQTLNHQIFGQPQTFSQSLLGTGQQNFAQLNQHINNQIQPQNVMTSQLNNQITNQMSTSMNNQFTTPLNDSMVTSITSQHGGQLEGTIFNPNSFQIQGQPLQDLNSLNFSQGVTSLTTSLPSTSMQNILPTSDISILEAQEAETVDKEQPAEPPQGTESLQKDDDDGVRQYPCTLCDKAYKKSSHLKQHMRSHTGEKPYSCYQCSKSFISASVLRSHQRTHDAVKQFQCTFCKAEFTTNGSLVRHMSVHDRQRSQKCPYCEESFKSYNMMKRHMKTHSDVIEEDIALNKRPKSSVMNLVYEEQAQEIDEEVQEEDQLNVSKKILEDSSDKEKVVADKDDENDEDDDMYKHAHQCNHCSKSFKKPSDLVRHIRIHTGEKPFKCDTCGRAFTVKSTLDSHMRTHTSTTKNYKCHVCAAMFATKGSLKVHMRLHTGAKPFKCPHCDQRFRTSGNRKSHVLQHFKSDPPKRRKAREPEESVQNVDYVSANDVQNVMTINQNNQSHVIHLDQSMLGGQGILPVQLTVPNDTPLAGLSESALATQVLQGLEGIQLQLTGNQGVQITGLDPNIFSQTVQIDANLLQQLQSQGNINITINPNILTQALQTADPNIIQNVQIQQQQEAINPNIIVQPMSGITDQNMMATSCASVVMADGAPNSFVVSGDGTIPSDQITVTQADITEVEGMVDMGQVDDDNHEDDDDDDVDLDDSLEDNLHGTVEDDALLQQTIDHDNLTHGSQSANISLQDVSQAVNPVTGENYDDSSRQYKCQICDKSFKRSGHLKEHLMIHQPDSKPRFKSPGNHKCQHCNKAFQKPSQLERHIRIHTGERPFVCEICSKSFNQKNALQIHMKKHSGEKPHRCSYCELAFTQKGNLKTHIKRAHHMDMVHSMNIPKSYVPPAGANVNIKTEGEGGSIHEDGISYDEMADLMNVI</sequence>
<feature type="domain" description="C2H2-type" evidence="15">
    <location>
        <begin position="1719"/>
        <end position="1746"/>
    </location>
</feature>
<comment type="similarity">
    <text evidence="3">Belongs to the krueppel C2H2-type zinc-finger protein family.</text>
</comment>
<feature type="domain" description="C2H2-type" evidence="15">
    <location>
        <begin position="244"/>
        <end position="271"/>
    </location>
</feature>
<feature type="domain" description="C2H2-type" evidence="15">
    <location>
        <begin position="796"/>
        <end position="823"/>
    </location>
</feature>
<evidence type="ECO:0000256" key="5">
    <source>
        <dbReference type="ARBA" id="ARBA00022737"/>
    </source>
</evidence>
<evidence type="ECO:0000256" key="2">
    <source>
        <dbReference type="ARBA" id="ARBA00004123"/>
    </source>
</evidence>
<feature type="domain" description="C2H2-type" evidence="15">
    <location>
        <begin position="571"/>
        <end position="598"/>
    </location>
</feature>
<feature type="domain" description="C2H2-type" evidence="15">
    <location>
        <begin position="712"/>
        <end position="739"/>
    </location>
</feature>
<dbReference type="EMBL" id="UYJE01008021">
    <property type="protein sequence ID" value="VDI60213.1"/>
    <property type="molecule type" value="Genomic_DNA"/>
</dbReference>
<evidence type="ECO:0000256" key="14">
    <source>
        <dbReference type="SAM" id="MobiDB-lite"/>
    </source>
</evidence>
<dbReference type="InterPro" id="IPR036236">
    <property type="entry name" value="Znf_C2H2_sf"/>
</dbReference>
<keyword evidence="8" id="KW-0805">Transcription regulation</keyword>
<dbReference type="PANTHER" id="PTHR24396:SF19">
    <property type="entry name" value="FI01119P"/>
    <property type="match status" value="1"/>
</dbReference>
<dbReference type="InterPro" id="IPR051643">
    <property type="entry name" value="Transcr_Reg_ZincFinger"/>
</dbReference>
<feature type="domain" description="C2H2-type" evidence="15">
    <location>
        <begin position="155"/>
        <end position="177"/>
    </location>
</feature>
<dbReference type="FunFam" id="3.30.160.60:FF:000376">
    <property type="entry name" value="Zinc finger protein 236"/>
    <property type="match status" value="1"/>
</dbReference>
<dbReference type="InterPro" id="IPR003604">
    <property type="entry name" value="Matrin/U1-like-C_Znf_C2H2"/>
</dbReference>
<proteinExistence type="inferred from homology"/>
<feature type="domain" description="C2H2-type" evidence="15">
    <location>
        <begin position="599"/>
        <end position="626"/>
    </location>
</feature>
<evidence type="ECO:0000256" key="8">
    <source>
        <dbReference type="ARBA" id="ARBA00023015"/>
    </source>
</evidence>
<feature type="domain" description="C2H2-type" evidence="15">
    <location>
        <begin position="768"/>
        <end position="795"/>
    </location>
</feature>
<feature type="domain" description="C2H2-type" evidence="15">
    <location>
        <begin position="317"/>
        <end position="344"/>
    </location>
</feature>
<feature type="domain" description="C2H2-type" evidence="15">
    <location>
        <begin position="1273"/>
        <end position="1300"/>
    </location>
</feature>
<dbReference type="FunFam" id="3.30.160.60:FF:000110">
    <property type="entry name" value="Zinc finger protein-like"/>
    <property type="match status" value="1"/>
</dbReference>
<comment type="function">
    <text evidence="1">May be involved in transcriptional regulation.</text>
</comment>
<evidence type="ECO:0000313" key="17">
    <source>
        <dbReference type="Proteomes" id="UP000596742"/>
    </source>
</evidence>
<keyword evidence="11" id="KW-0539">Nucleus</keyword>
<reference evidence="16" key="1">
    <citation type="submission" date="2018-11" db="EMBL/GenBank/DDBJ databases">
        <authorList>
            <person name="Alioto T."/>
            <person name="Alioto T."/>
        </authorList>
    </citation>
    <scope>NUCLEOTIDE SEQUENCE</scope>
</reference>
<feature type="domain" description="C2H2-type" evidence="15">
    <location>
        <begin position="1691"/>
        <end position="1718"/>
    </location>
</feature>
<feature type="region of interest" description="Disordered" evidence="14">
    <location>
        <begin position="474"/>
        <end position="493"/>
    </location>
</feature>
<dbReference type="FunFam" id="3.30.160.60:FF:000385">
    <property type="entry name" value="Zinc finger protein 236 variant"/>
    <property type="match status" value="1"/>
</dbReference>
<evidence type="ECO:0000256" key="13">
    <source>
        <dbReference type="PROSITE-ProRule" id="PRU00042"/>
    </source>
</evidence>
<dbReference type="SUPFAM" id="SSF57667">
    <property type="entry name" value="beta-beta-alpha zinc fingers"/>
    <property type="match status" value="16"/>
</dbReference>
<feature type="domain" description="C2H2-type" evidence="15">
    <location>
        <begin position="1747"/>
        <end position="1781"/>
    </location>
</feature>
<dbReference type="FunFam" id="3.30.160.60:FF:000358">
    <property type="entry name" value="zinc finger protein 24"/>
    <property type="match status" value="1"/>
</dbReference>
<keyword evidence="7" id="KW-0862">Zinc</keyword>
<feature type="domain" description="C2H2-type" evidence="15">
    <location>
        <begin position="1302"/>
        <end position="1329"/>
    </location>
</feature>
<dbReference type="Pfam" id="PF13912">
    <property type="entry name" value="zf-C2H2_6"/>
    <property type="match status" value="2"/>
</dbReference>
<dbReference type="PROSITE" id="PS00028">
    <property type="entry name" value="ZINC_FINGER_C2H2_1"/>
    <property type="match status" value="29"/>
</dbReference>
<evidence type="ECO:0000256" key="3">
    <source>
        <dbReference type="ARBA" id="ARBA00006991"/>
    </source>
</evidence>
<dbReference type="FunFam" id="3.30.160.60:FF:000100">
    <property type="entry name" value="Zinc finger 45-like"/>
    <property type="match status" value="2"/>
</dbReference>
<dbReference type="GO" id="GO:0000981">
    <property type="term" value="F:DNA-binding transcription factor activity, RNA polymerase II-specific"/>
    <property type="evidence" value="ECO:0007669"/>
    <property type="project" value="TreeGrafter"/>
</dbReference>
<evidence type="ECO:0000256" key="11">
    <source>
        <dbReference type="ARBA" id="ARBA00023242"/>
    </source>
</evidence>
<dbReference type="FunFam" id="3.30.160.60:FF:000597">
    <property type="entry name" value="zinc finger protein 236 isoform X3"/>
    <property type="match status" value="1"/>
</dbReference>
<feature type="region of interest" description="Disordered" evidence="14">
    <location>
        <begin position="1202"/>
        <end position="1239"/>
    </location>
</feature>
<feature type="region of interest" description="Disordered" evidence="14">
    <location>
        <begin position="1035"/>
        <end position="1059"/>
    </location>
</feature>
<feature type="domain" description="C2H2-type" evidence="15">
    <location>
        <begin position="543"/>
        <end position="570"/>
    </location>
</feature>
<dbReference type="FunFam" id="3.30.160.60:FF:000264">
    <property type="entry name" value="Zinc finger protein 236"/>
    <property type="match status" value="4"/>
</dbReference>
<evidence type="ECO:0000256" key="9">
    <source>
        <dbReference type="ARBA" id="ARBA00023125"/>
    </source>
</evidence>
<evidence type="ECO:0000256" key="7">
    <source>
        <dbReference type="ARBA" id="ARBA00022833"/>
    </source>
</evidence>
<keyword evidence="5" id="KW-0677">Repeat</keyword>
<dbReference type="FunFam" id="3.30.160.60:FF:001818">
    <property type="entry name" value="GDNF-inducible zinc finger protein 1 isoform X1"/>
    <property type="match status" value="2"/>
</dbReference>
<feature type="domain" description="C2H2-type" evidence="15">
    <location>
        <begin position="212"/>
        <end position="239"/>
    </location>
</feature>
<comment type="caution">
    <text evidence="16">The sequence shown here is derived from an EMBL/GenBank/DDBJ whole genome shotgun (WGS) entry which is preliminary data.</text>
</comment>
<organism evidence="16 17">
    <name type="scientific">Mytilus galloprovincialis</name>
    <name type="common">Mediterranean mussel</name>
    <dbReference type="NCBI Taxonomy" id="29158"/>
    <lineage>
        <taxon>Eukaryota</taxon>
        <taxon>Metazoa</taxon>
        <taxon>Spiralia</taxon>
        <taxon>Lophotrochozoa</taxon>
        <taxon>Mollusca</taxon>
        <taxon>Bivalvia</taxon>
        <taxon>Autobranchia</taxon>
        <taxon>Pteriomorphia</taxon>
        <taxon>Mytilida</taxon>
        <taxon>Mytiloidea</taxon>
        <taxon>Mytilidae</taxon>
        <taxon>Mytilinae</taxon>
        <taxon>Mytilus</taxon>
    </lineage>
</organism>
<dbReference type="FunFam" id="3.30.160.60:FF:000681">
    <property type="entry name" value="zinc finger protein 205 isoform X1"/>
    <property type="match status" value="1"/>
</dbReference>
<keyword evidence="17" id="KW-1185">Reference proteome</keyword>
<feature type="domain" description="C2H2-type" evidence="15">
    <location>
        <begin position="627"/>
        <end position="654"/>
    </location>
</feature>
<comment type="subcellular location">
    <subcellularLocation>
        <location evidence="2">Nucleus</location>
    </subcellularLocation>
</comment>
<protein>
    <recommendedName>
        <fullName evidence="12">Zinc finger protein 865</fullName>
    </recommendedName>
</protein>
<dbReference type="GO" id="GO:0005634">
    <property type="term" value="C:nucleus"/>
    <property type="evidence" value="ECO:0007669"/>
    <property type="project" value="UniProtKB-SubCell"/>
</dbReference>
<feature type="domain" description="C2H2-type" evidence="15">
    <location>
        <begin position="380"/>
        <end position="408"/>
    </location>
</feature>
<dbReference type="SMART" id="SM00451">
    <property type="entry name" value="ZnF_U1"/>
    <property type="match status" value="3"/>
</dbReference>
<dbReference type="FunFam" id="3.30.160.60:FF:002349">
    <property type="entry name" value="Zinc finger and BTB domain-containing 40"/>
    <property type="match status" value="2"/>
</dbReference>
<feature type="compositionally biased region" description="Basic and acidic residues" evidence="14">
    <location>
        <begin position="1215"/>
        <end position="1229"/>
    </location>
</feature>
<evidence type="ECO:0000256" key="4">
    <source>
        <dbReference type="ARBA" id="ARBA00022723"/>
    </source>
</evidence>
<dbReference type="Proteomes" id="UP000596742">
    <property type="component" value="Unassembled WGS sequence"/>
</dbReference>
<feature type="domain" description="C2H2-type" evidence="15">
    <location>
        <begin position="1092"/>
        <end position="1119"/>
    </location>
</feature>
<feature type="domain" description="C2H2-type" evidence="15">
    <location>
        <begin position="1245"/>
        <end position="1272"/>
    </location>
</feature>
<evidence type="ECO:0000256" key="10">
    <source>
        <dbReference type="ARBA" id="ARBA00023163"/>
    </source>
</evidence>
<dbReference type="Gene3D" id="3.30.160.60">
    <property type="entry name" value="Classic Zinc Finger"/>
    <property type="match status" value="24"/>
</dbReference>
<gene>
    <name evidence="16" type="ORF">MGAL_10B045451</name>
</gene>
<feature type="compositionally biased region" description="Acidic residues" evidence="14">
    <location>
        <begin position="1230"/>
        <end position="1239"/>
    </location>
</feature>
<dbReference type="FunFam" id="3.30.160.60:FF:000301">
    <property type="entry name" value="Zinc finger protein 236"/>
    <property type="match status" value="2"/>
</dbReference>
<accession>A0A8B6G8D0</accession>
<feature type="region of interest" description="Disordered" evidence="14">
    <location>
        <begin position="1343"/>
        <end position="1368"/>
    </location>
</feature>
<feature type="domain" description="C2H2-type" evidence="15">
    <location>
        <begin position="127"/>
        <end position="154"/>
    </location>
</feature>
<dbReference type="SMART" id="SM00355">
    <property type="entry name" value="ZnF_C2H2"/>
    <property type="match status" value="29"/>
</dbReference>
<dbReference type="FunFam" id="3.30.160.60:FF:000226">
    <property type="entry name" value="Zinc finger protein 236 variant"/>
    <property type="match status" value="3"/>
</dbReference>
<evidence type="ECO:0000256" key="1">
    <source>
        <dbReference type="ARBA" id="ARBA00003767"/>
    </source>
</evidence>
<feature type="domain" description="C2H2-type" evidence="15">
    <location>
        <begin position="1064"/>
        <end position="1091"/>
    </location>
</feature>
<dbReference type="GO" id="GO:0008270">
    <property type="term" value="F:zinc ion binding"/>
    <property type="evidence" value="ECO:0007669"/>
    <property type="project" value="UniProtKB-KW"/>
</dbReference>
<feature type="domain" description="C2H2-type" evidence="15">
    <location>
        <begin position="1330"/>
        <end position="1357"/>
    </location>
</feature>
<dbReference type="GO" id="GO:0000978">
    <property type="term" value="F:RNA polymerase II cis-regulatory region sequence-specific DNA binding"/>
    <property type="evidence" value="ECO:0007669"/>
    <property type="project" value="TreeGrafter"/>
</dbReference>
<keyword evidence="10" id="KW-0804">Transcription</keyword>
<dbReference type="FunFam" id="3.30.160.60:FF:000446">
    <property type="entry name" value="Zinc finger protein"/>
    <property type="match status" value="1"/>
</dbReference>
<dbReference type="FunFam" id="3.30.160.60:FF:000624">
    <property type="entry name" value="zinc finger protein 697"/>
    <property type="match status" value="1"/>
</dbReference>
<evidence type="ECO:0000256" key="12">
    <source>
        <dbReference type="ARBA" id="ARBA00068876"/>
    </source>
</evidence>
<feature type="domain" description="C2H2-type" evidence="15">
    <location>
        <begin position="345"/>
        <end position="373"/>
    </location>
</feature>
<dbReference type="InterPro" id="IPR013087">
    <property type="entry name" value="Znf_C2H2_type"/>
</dbReference>
<feature type="domain" description="C2H2-type" evidence="15">
    <location>
        <begin position="184"/>
        <end position="211"/>
    </location>
</feature>
<dbReference type="OrthoDB" id="6077919at2759"/>
<name>A0A8B6G8D0_MYTGA</name>
<feature type="domain" description="C2H2-type" evidence="15">
    <location>
        <begin position="1148"/>
        <end position="1171"/>
    </location>
</feature>
<dbReference type="FunFam" id="3.30.160.60:FF:000145">
    <property type="entry name" value="Zinc finger protein 574"/>
    <property type="match status" value="1"/>
</dbReference>
<dbReference type="Pfam" id="PF00096">
    <property type="entry name" value="zf-C2H2"/>
    <property type="match status" value="21"/>
</dbReference>
<feature type="compositionally biased region" description="Low complexity" evidence="14">
    <location>
        <begin position="478"/>
        <end position="493"/>
    </location>
</feature>
<dbReference type="Pfam" id="PF13894">
    <property type="entry name" value="zf-C2H2_4"/>
    <property type="match status" value="1"/>
</dbReference>
<evidence type="ECO:0000259" key="15">
    <source>
        <dbReference type="PROSITE" id="PS50157"/>
    </source>
</evidence>
<feature type="domain" description="C2H2-type" evidence="15">
    <location>
        <begin position="1655"/>
        <end position="1682"/>
    </location>
</feature>
<feature type="domain" description="C2H2-type" evidence="15">
    <location>
        <begin position="289"/>
        <end position="316"/>
    </location>
</feature>
<keyword evidence="9" id="KW-0238">DNA-binding</keyword>
<feature type="domain" description="C2H2-type" evidence="15">
    <location>
        <begin position="1120"/>
        <end position="1147"/>
    </location>
</feature>